<name>A0A380N1J9_9GAMM</name>
<evidence type="ECO:0000259" key="2">
    <source>
        <dbReference type="PROSITE" id="PS51168"/>
    </source>
</evidence>
<dbReference type="InterPro" id="IPR036979">
    <property type="entry name" value="CM_dom_sf"/>
</dbReference>
<dbReference type="GO" id="GO:0004106">
    <property type="term" value="F:chorismate mutase activity"/>
    <property type="evidence" value="ECO:0007669"/>
    <property type="project" value="UniProtKB-EC"/>
</dbReference>
<gene>
    <name evidence="3" type="ORF">NCTC10717_02194</name>
</gene>
<dbReference type="OrthoDB" id="514491at2"/>
<evidence type="ECO:0000256" key="1">
    <source>
        <dbReference type="ARBA" id="ARBA00012404"/>
    </source>
</evidence>
<sequence>MNDFQPSAALLALRQEIDALDQELATLLCRRLLLIHRAAPLKPLRENVRLEDRIEEIIRKVSPLADQFGIERRYLETIYRFLIEESIARETREWDKLHQNG</sequence>
<dbReference type="InterPro" id="IPR036263">
    <property type="entry name" value="Chorismate_II_sf"/>
</dbReference>
<dbReference type="GO" id="GO:0046417">
    <property type="term" value="P:chorismate metabolic process"/>
    <property type="evidence" value="ECO:0007669"/>
    <property type="project" value="InterPro"/>
</dbReference>
<dbReference type="InterPro" id="IPR002701">
    <property type="entry name" value="CM_II_prokaryot"/>
</dbReference>
<dbReference type="Proteomes" id="UP000254575">
    <property type="component" value="Unassembled WGS sequence"/>
</dbReference>
<dbReference type="RefSeq" id="WP_115219271.1">
    <property type="nucleotide sequence ID" value="NZ_UHIA01000004.1"/>
</dbReference>
<evidence type="ECO:0000313" key="3">
    <source>
        <dbReference type="EMBL" id="SUO98442.1"/>
    </source>
</evidence>
<dbReference type="AlphaFoldDB" id="A0A380N1J9"/>
<dbReference type="EMBL" id="UHIA01000004">
    <property type="protein sequence ID" value="SUO98442.1"/>
    <property type="molecule type" value="Genomic_DNA"/>
</dbReference>
<dbReference type="SUPFAM" id="SSF48600">
    <property type="entry name" value="Chorismate mutase II"/>
    <property type="match status" value="1"/>
</dbReference>
<keyword evidence="3" id="KW-0456">Lyase</keyword>
<evidence type="ECO:0000313" key="4">
    <source>
        <dbReference type="Proteomes" id="UP000254575"/>
    </source>
</evidence>
<feature type="domain" description="Chorismate mutase" evidence="2">
    <location>
        <begin position="4"/>
        <end position="94"/>
    </location>
</feature>
<dbReference type="SMART" id="SM00830">
    <property type="entry name" value="CM_2"/>
    <property type="match status" value="1"/>
</dbReference>
<organism evidence="3 4">
    <name type="scientific">Suttonella indologenes</name>
    <dbReference type="NCBI Taxonomy" id="13276"/>
    <lineage>
        <taxon>Bacteria</taxon>
        <taxon>Pseudomonadati</taxon>
        <taxon>Pseudomonadota</taxon>
        <taxon>Gammaproteobacteria</taxon>
        <taxon>Cardiobacteriales</taxon>
        <taxon>Cardiobacteriaceae</taxon>
        <taxon>Suttonella</taxon>
    </lineage>
</organism>
<reference evidence="3 4" key="1">
    <citation type="submission" date="2018-06" db="EMBL/GenBank/DDBJ databases">
        <authorList>
            <consortium name="Pathogen Informatics"/>
            <person name="Doyle S."/>
        </authorList>
    </citation>
    <scope>NUCLEOTIDE SEQUENCE [LARGE SCALE GENOMIC DNA]</scope>
    <source>
        <strain evidence="3 4">NCTC10717</strain>
    </source>
</reference>
<accession>A0A380N1J9</accession>
<protein>
    <recommendedName>
        <fullName evidence="1">chorismate mutase</fullName>
        <ecNumber evidence="1">5.4.99.5</ecNumber>
    </recommendedName>
</protein>
<dbReference type="PROSITE" id="PS51168">
    <property type="entry name" value="CHORISMATE_MUT_2"/>
    <property type="match status" value="1"/>
</dbReference>
<proteinExistence type="predicted"/>
<dbReference type="Pfam" id="PF01817">
    <property type="entry name" value="CM_2"/>
    <property type="match status" value="1"/>
</dbReference>
<dbReference type="GO" id="GO:0016829">
    <property type="term" value="F:lyase activity"/>
    <property type="evidence" value="ECO:0007669"/>
    <property type="project" value="UniProtKB-KW"/>
</dbReference>
<keyword evidence="4" id="KW-1185">Reference proteome</keyword>
<dbReference type="Gene3D" id="1.20.59.10">
    <property type="entry name" value="Chorismate mutase"/>
    <property type="match status" value="1"/>
</dbReference>
<keyword evidence="3" id="KW-0670">Pyruvate</keyword>
<dbReference type="EC" id="5.4.99.5" evidence="1"/>